<dbReference type="Proteomes" id="UP000539313">
    <property type="component" value="Unassembled WGS sequence"/>
</dbReference>
<dbReference type="AlphaFoldDB" id="A0A7W3RC18"/>
<name>A0A7W3RC18_9ACTN</name>
<comment type="caution">
    <text evidence="3">The sequence shown here is derived from an EMBL/GenBank/DDBJ whole genome shotgun (WGS) entry which is preliminary data.</text>
</comment>
<dbReference type="PANTHER" id="PTHR43736">
    <property type="entry name" value="ADP-RIBOSE PYROPHOSPHATASE"/>
    <property type="match status" value="1"/>
</dbReference>
<evidence type="ECO:0000259" key="2">
    <source>
        <dbReference type="PROSITE" id="PS51462"/>
    </source>
</evidence>
<dbReference type="EMBL" id="JACJII010000001">
    <property type="protein sequence ID" value="MBA9006840.1"/>
    <property type="molecule type" value="Genomic_DNA"/>
</dbReference>
<dbReference type="InterPro" id="IPR015797">
    <property type="entry name" value="NUDIX_hydrolase-like_dom_sf"/>
</dbReference>
<dbReference type="Pfam" id="PF00293">
    <property type="entry name" value="NUDIX"/>
    <property type="match status" value="1"/>
</dbReference>
<protein>
    <submittedName>
        <fullName evidence="3">8-oxo-dGTP pyrophosphatase MutT (NUDIX family)</fullName>
    </submittedName>
</protein>
<dbReference type="PROSITE" id="PS51462">
    <property type="entry name" value="NUDIX"/>
    <property type="match status" value="1"/>
</dbReference>
<evidence type="ECO:0000313" key="4">
    <source>
        <dbReference type="Proteomes" id="UP000539313"/>
    </source>
</evidence>
<accession>A0A7W3RC18</accession>
<dbReference type="RefSeq" id="WP_182707619.1">
    <property type="nucleotide sequence ID" value="NZ_JACJII010000001.1"/>
</dbReference>
<organism evidence="3 4">
    <name type="scientific">Thermomonospora cellulosilytica</name>
    <dbReference type="NCBI Taxonomy" id="1411118"/>
    <lineage>
        <taxon>Bacteria</taxon>
        <taxon>Bacillati</taxon>
        <taxon>Actinomycetota</taxon>
        <taxon>Actinomycetes</taxon>
        <taxon>Streptosporangiales</taxon>
        <taxon>Thermomonosporaceae</taxon>
        <taxon>Thermomonospora</taxon>
    </lineage>
</organism>
<sequence length="145" mass="15673">MTGHNGGDRAPAVSCVFVCHDGTGRVLLARRGAGARDEPGTWDTGAGALEFGETFEAAVTREVREEYSAQPLEITLLGIRNVLRDEPPSHWVAVVFAVRVDPAAVAIGEPHKFDRLGWFSPDALPEPAHSQLRPTLALFSEQMKA</sequence>
<feature type="domain" description="Nudix hydrolase" evidence="2">
    <location>
        <begin position="8"/>
        <end position="145"/>
    </location>
</feature>
<evidence type="ECO:0000313" key="3">
    <source>
        <dbReference type="EMBL" id="MBA9006840.1"/>
    </source>
</evidence>
<dbReference type="InterPro" id="IPR000086">
    <property type="entry name" value="NUDIX_hydrolase_dom"/>
</dbReference>
<dbReference type="Gene3D" id="3.90.79.10">
    <property type="entry name" value="Nucleoside Triphosphate Pyrophosphohydrolase"/>
    <property type="match status" value="1"/>
</dbReference>
<proteinExistence type="inferred from homology"/>
<comment type="similarity">
    <text evidence="1">Belongs to the Nudix hydrolase family.</text>
</comment>
<gene>
    <name evidence="3" type="ORF">HNR21_005722</name>
</gene>
<evidence type="ECO:0000256" key="1">
    <source>
        <dbReference type="ARBA" id="ARBA00005582"/>
    </source>
</evidence>
<reference evidence="3 4" key="1">
    <citation type="submission" date="2020-08" db="EMBL/GenBank/DDBJ databases">
        <title>Sequencing the genomes of 1000 actinobacteria strains.</title>
        <authorList>
            <person name="Klenk H.-P."/>
        </authorList>
    </citation>
    <scope>NUCLEOTIDE SEQUENCE [LARGE SCALE GENOMIC DNA]</scope>
    <source>
        <strain evidence="3 4">DSM 45823</strain>
    </source>
</reference>
<keyword evidence="4" id="KW-1185">Reference proteome</keyword>
<dbReference type="SUPFAM" id="SSF55811">
    <property type="entry name" value="Nudix"/>
    <property type="match status" value="1"/>
</dbReference>
<dbReference type="PANTHER" id="PTHR43736:SF1">
    <property type="entry name" value="DIHYDRONEOPTERIN TRIPHOSPHATE DIPHOSPHATASE"/>
    <property type="match status" value="1"/>
</dbReference>